<dbReference type="InterPro" id="IPR002915">
    <property type="entry name" value="DeoC/FbaB/LacD_aldolase"/>
</dbReference>
<dbReference type="Proteomes" id="UP001311799">
    <property type="component" value="Unassembled WGS sequence"/>
</dbReference>
<comment type="similarity">
    <text evidence="2">Belongs to the DeoC/FbaB aldolase family. DeoC type 2 subfamily.</text>
</comment>
<name>A0AAV9Y3A6_9CRYT</name>
<organism evidence="9 10">
    <name type="scientific">Cryptosporidium xiaoi</name>
    <dbReference type="NCBI Taxonomy" id="659607"/>
    <lineage>
        <taxon>Eukaryota</taxon>
        <taxon>Sar</taxon>
        <taxon>Alveolata</taxon>
        <taxon>Apicomplexa</taxon>
        <taxon>Conoidasida</taxon>
        <taxon>Coccidia</taxon>
        <taxon>Eucoccidiorida</taxon>
        <taxon>Eimeriorina</taxon>
        <taxon>Cryptosporidiidae</taxon>
        <taxon>Cryptosporidium</taxon>
    </lineage>
</organism>
<dbReference type="GO" id="GO:0009264">
    <property type="term" value="P:deoxyribonucleotide catabolic process"/>
    <property type="evidence" value="ECO:0007669"/>
    <property type="project" value="InterPro"/>
</dbReference>
<keyword evidence="4" id="KW-0456">Lyase</keyword>
<dbReference type="AlphaFoldDB" id="A0AAV9Y3A6"/>
<dbReference type="PANTHER" id="PTHR10889">
    <property type="entry name" value="DEOXYRIBOSE-PHOSPHATE ALDOLASE"/>
    <property type="match status" value="1"/>
</dbReference>
<dbReference type="Gene3D" id="3.20.20.70">
    <property type="entry name" value="Aldolase class I"/>
    <property type="match status" value="1"/>
</dbReference>
<dbReference type="EC" id="4.1.2.4" evidence="3"/>
<dbReference type="EMBL" id="JAWDEY010000013">
    <property type="protein sequence ID" value="KAK6589351.1"/>
    <property type="molecule type" value="Genomic_DNA"/>
</dbReference>
<proteinExistence type="inferred from homology"/>
<evidence type="ECO:0000313" key="10">
    <source>
        <dbReference type="Proteomes" id="UP001311799"/>
    </source>
</evidence>
<dbReference type="GO" id="GO:0005737">
    <property type="term" value="C:cytoplasm"/>
    <property type="evidence" value="ECO:0007669"/>
    <property type="project" value="InterPro"/>
</dbReference>
<evidence type="ECO:0000256" key="1">
    <source>
        <dbReference type="ARBA" id="ARBA00004816"/>
    </source>
</evidence>
<dbReference type="SUPFAM" id="SSF51569">
    <property type="entry name" value="Aldolase"/>
    <property type="match status" value="1"/>
</dbReference>
<comment type="caution">
    <text evidence="9">The sequence shown here is derived from an EMBL/GenBank/DDBJ whole genome shotgun (WGS) entry which is preliminary data.</text>
</comment>
<reference evidence="9 10" key="1">
    <citation type="submission" date="2023-10" db="EMBL/GenBank/DDBJ databases">
        <title>Comparative genomics analysis reveals potential genetic determinants of host preference in Cryptosporidium xiaoi.</title>
        <authorList>
            <person name="Xiao L."/>
            <person name="Li J."/>
        </authorList>
    </citation>
    <scope>NUCLEOTIDE SEQUENCE [LARGE SCALE GENOMIC DNA]</scope>
    <source>
        <strain evidence="9 10">52996</strain>
    </source>
</reference>
<evidence type="ECO:0000313" key="9">
    <source>
        <dbReference type="EMBL" id="KAK6589351.1"/>
    </source>
</evidence>
<evidence type="ECO:0000256" key="4">
    <source>
        <dbReference type="ARBA" id="ARBA00023239"/>
    </source>
</evidence>
<protein>
    <recommendedName>
        <fullName evidence="3">deoxyribose-phosphate aldolase</fullName>
        <ecNumber evidence="3">4.1.2.4</ecNumber>
    </recommendedName>
    <alternativeName>
        <fullName evidence="7">2-deoxy-D-ribose 5-phosphate aldolase</fullName>
    </alternativeName>
    <alternativeName>
        <fullName evidence="6">Phosphodeoxyriboaldolase</fullName>
    </alternativeName>
</protein>
<dbReference type="PANTHER" id="PTHR10889:SF3">
    <property type="entry name" value="DEOXYRIBOSE-PHOSPHATE ALDOLASE"/>
    <property type="match status" value="1"/>
</dbReference>
<gene>
    <name evidence="9" type="ORF">RS030_213357</name>
</gene>
<evidence type="ECO:0000256" key="6">
    <source>
        <dbReference type="ARBA" id="ARBA00031814"/>
    </source>
</evidence>
<dbReference type="InterPro" id="IPR013785">
    <property type="entry name" value="Aldolase_TIM"/>
</dbReference>
<dbReference type="InterPro" id="IPR011343">
    <property type="entry name" value="DeoC"/>
</dbReference>
<comment type="pathway">
    <text evidence="1">Carbohydrate degradation; 2-deoxy-D-ribose 1-phosphate degradation; D-glyceraldehyde 3-phosphate and acetaldehyde from 2-deoxy-alpha-D-ribose 1-phosphate: step 2/2.</text>
</comment>
<evidence type="ECO:0000256" key="2">
    <source>
        <dbReference type="ARBA" id="ARBA00009473"/>
    </source>
</evidence>
<accession>A0AAV9Y3A6</accession>
<evidence type="ECO:0000256" key="5">
    <source>
        <dbReference type="ARBA" id="ARBA00023270"/>
    </source>
</evidence>
<comment type="catalytic activity">
    <reaction evidence="8">
        <text>2-deoxy-D-ribose 5-phosphate = D-glyceraldehyde 3-phosphate + acetaldehyde</text>
        <dbReference type="Rhea" id="RHEA:12821"/>
        <dbReference type="ChEBI" id="CHEBI:15343"/>
        <dbReference type="ChEBI" id="CHEBI:59776"/>
        <dbReference type="ChEBI" id="CHEBI:62877"/>
        <dbReference type="EC" id="4.1.2.4"/>
    </reaction>
</comment>
<dbReference type="SMART" id="SM01133">
    <property type="entry name" value="DeoC"/>
    <property type="match status" value="1"/>
</dbReference>
<evidence type="ECO:0000256" key="3">
    <source>
        <dbReference type="ARBA" id="ARBA00012515"/>
    </source>
</evidence>
<evidence type="ECO:0000256" key="8">
    <source>
        <dbReference type="ARBA" id="ARBA00048791"/>
    </source>
</evidence>
<sequence>MGDNRKELLKDVAKVCELTLYSSEMNTKLLRNAIREAMTDQLLAPVSISTYPQFIPTVKHSLPENSNVSLSTVVAWPKGDGCPEAIDAEIFNAIGYYKVHEVEYVVDYRSFIYPMLYKYTHQLLIEQMDKVIGEISRVKSLIGENTLLKVVLEIGEIHEASRLSSLARCAILGGADFIVTCTGKVKTNLNSEDLKHLLSEISFSMKGESPCDKEVAAGDDEELLECLQSYYDESFVNGTLVLPNRLRYLQKRTVGLKLQGGVSSIEIAHEFIKQVEQTLGKEYISSPNTFRIGSSTLHPIIISELLGLDEELRIIHTLGMKQPNNEEQNEDEIVSEKEITGISHPSAPVSSNNTRENATLPESEFKKDIIKVEALNGINGTINSDVGHDDNKSKIISVEYVIN</sequence>
<evidence type="ECO:0000256" key="7">
    <source>
        <dbReference type="ARBA" id="ARBA00032755"/>
    </source>
</evidence>
<dbReference type="GO" id="GO:0004139">
    <property type="term" value="F:deoxyribose-phosphate aldolase activity"/>
    <property type="evidence" value="ECO:0007669"/>
    <property type="project" value="UniProtKB-EC"/>
</dbReference>
<keyword evidence="10" id="KW-1185">Reference proteome</keyword>
<keyword evidence="5" id="KW-0704">Schiff base</keyword>
<dbReference type="GO" id="GO:0016052">
    <property type="term" value="P:carbohydrate catabolic process"/>
    <property type="evidence" value="ECO:0007669"/>
    <property type="project" value="TreeGrafter"/>
</dbReference>